<feature type="compositionally biased region" description="Pro residues" evidence="3">
    <location>
        <begin position="13"/>
        <end position="23"/>
    </location>
</feature>
<dbReference type="Pfam" id="PF01582">
    <property type="entry name" value="TIR"/>
    <property type="match status" value="1"/>
</dbReference>
<accession>A0A199UAH9</accession>
<protein>
    <recommendedName>
        <fullName evidence="4">TIR domain-containing protein</fullName>
    </recommendedName>
</protein>
<evidence type="ECO:0000256" key="1">
    <source>
        <dbReference type="ARBA" id="ARBA00023027"/>
    </source>
</evidence>
<keyword evidence="2" id="KW-0175">Coiled coil</keyword>
<evidence type="ECO:0000313" key="5">
    <source>
        <dbReference type="EMBL" id="OAY21473.1"/>
    </source>
</evidence>
<reference evidence="5" key="1">
    <citation type="submission" date="2016-02" db="EMBL/GenBank/DDBJ databases">
        <title>WGS assembly of Manihot esculenta.</title>
        <authorList>
            <person name="Bredeson J.V."/>
            <person name="Prochnik S.E."/>
            <person name="Lyons J.B."/>
            <person name="Schmutz J."/>
            <person name="Grimwood J."/>
            <person name="Vrebalov J."/>
            <person name="Bart R.S."/>
            <person name="Amuge T."/>
            <person name="Ferguson M.E."/>
            <person name="Green R."/>
            <person name="Putnam N."/>
            <person name="Stites J."/>
            <person name="Rounsley S."/>
            <person name="Rokhsar D.S."/>
        </authorList>
    </citation>
    <scope>NUCLEOTIDE SEQUENCE [LARGE SCALE GENOMIC DNA]</scope>
    <source>
        <tissue evidence="5">Leaf</tissue>
    </source>
</reference>
<name>A0A199UAH9_MANES</name>
<gene>
    <name evidence="5" type="ORF">MANES_S084400</name>
</gene>
<organism evidence="5">
    <name type="scientific">Manihot esculenta</name>
    <name type="common">Cassava</name>
    <name type="synonym">Jatropha manihot</name>
    <dbReference type="NCBI Taxonomy" id="3983"/>
    <lineage>
        <taxon>Eukaryota</taxon>
        <taxon>Viridiplantae</taxon>
        <taxon>Streptophyta</taxon>
        <taxon>Embryophyta</taxon>
        <taxon>Tracheophyta</taxon>
        <taxon>Spermatophyta</taxon>
        <taxon>Magnoliopsida</taxon>
        <taxon>eudicotyledons</taxon>
        <taxon>Gunneridae</taxon>
        <taxon>Pentapetalae</taxon>
        <taxon>rosids</taxon>
        <taxon>fabids</taxon>
        <taxon>Malpighiales</taxon>
        <taxon>Euphorbiaceae</taxon>
        <taxon>Crotonoideae</taxon>
        <taxon>Manihoteae</taxon>
        <taxon>Manihot</taxon>
    </lineage>
</organism>
<dbReference type="PANTHER" id="PTHR32009:SF154">
    <property type="entry name" value="TIR DOMAIN-CONTAINING PROTEIN"/>
    <property type="match status" value="1"/>
</dbReference>
<feature type="region of interest" description="Disordered" evidence="3">
    <location>
        <begin position="7"/>
        <end position="28"/>
    </location>
</feature>
<dbReference type="InterPro" id="IPR000157">
    <property type="entry name" value="TIR_dom"/>
</dbReference>
<proteinExistence type="predicted"/>
<dbReference type="InterPro" id="IPR035897">
    <property type="entry name" value="Toll_tir_struct_dom_sf"/>
</dbReference>
<evidence type="ECO:0000256" key="3">
    <source>
        <dbReference type="SAM" id="MobiDB-lite"/>
    </source>
</evidence>
<dbReference type="Gene3D" id="3.40.50.10140">
    <property type="entry name" value="Toll/interleukin-1 receptor homology (TIR) domain"/>
    <property type="match status" value="1"/>
</dbReference>
<feature type="region of interest" description="Disordered" evidence="3">
    <location>
        <begin position="363"/>
        <end position="389"/>
    </location>
</feature>
<feature type="coiled-coil region" evidence="2">
    <location>
        <begin position="479"/>
        <end position="541"/>
    </location>
</feature>
<sequence length="600" mass="69573">MALEAMEELPRSYPHPPPSPAPLSPAASPAPHSWRFEVFLSFSGQDTRGNFTDHLLSGLLERQVKAYRDDKNLPRGSFISKALLRAIERSRISIIVFSKNYAASRWCLDELVKIIKCRKLLGHIILPVFFDVRPDHVAKQTGPYKKIFRKYEEKYKNNKQKVEKWKDALKTVAEISGWDKENYRSESKLIRIIAKKVVRKLRKAAPTVGNQLVQLNSKVEEMKLKLYEKWEEIGTIKFYGLQWGRKIWDSSKDKKRKQDWFGPGSRVIISVGDPNKNNMNVLHINYEGSINRDKNIFLDVVCFFKELNKENAMRIKKLLFDVPAEKVLVDDFTITIEDNDNLLIHGHRSFNILEIEYEVSPKKTKPNKATMKVEPLPNGHPPTPVSNPQLEVEDAVPKEDFPQQEKNKDTLQEKKQELGDYFNMSLEEIHQANAFNNIEKIVSTLTHNSANLYEKANLQKLMDRFTEFKGSVPDFVTTAERTEAQKKSLLIKSRKLKQSLAHEQEQLRSSEAEISKISKEKEELDIQIQSLISRKEKLIEHKKSTEFQLETTKKIVSTNLSEQNMIDGEIEQAYENWFKAKEKLVFANASWKLFKECIEL</sequence>
<dbReference type="PROSITE" id="PS50104">
    <property type="entry name" value="TIR"/>
    <property type="match status" value="1"/>
</dbReference>
<dbReference type="SUPFAM" id="SSF52200">
    <property type="entry name" value="Toll/Interleukin receptor TIR domain"/>
    <property type="match status" value="1"/>
</dbReference>
<dbReference type="STRING" id="3983.A0A199UAH9"/>
<dbReference type="GO" id="GO:0007165">
    <property type="term" value="P:signal transduction"/>
    <property type="evidence" value="ECO:0007669"/>
    <property type="project" value="InterPro"/>
</dbReference>
<dbReference type="AlphaFoldDB" id="A0A199UAH9"/>
<evidence type="ECO:0000256" key="2">
    <source>
        <dbReference type="SAM" id="Coils"/>
    </source>
</evidence>
<dbReference type="EMBL" id="KV450852">
    <property type="protein sequence ID" value="OAY21473.1"/>
    <property type="molecule type" value="Genomic_DNA"/>
</dbReference>
<keyword evidence="1" id="KW-0520">NAD</keyword>
<dbReference type="FunFam" id="3.40.50.10140:FF:000007">
    <property type="entry name" value="Disease resistance protein (TIR-NBS-LRR class)"/>
    <property type="match status" value="1"/>
</dbReference>
<dbReference type="SMART" id="SM00255">
    <property type="entry name" value="TIR"/>
    <property type="match status" value="1"/>
</dbReference>
<feature type="domain" description="TIR" evidence="4">
    <location>
        <begin position="34"/>
        <end position="201"/>
    </location>
</feature>
<evidence type="ECO:0000259" key="4">
    <source>
        <dbReference type="PROSITE" id="PS50104"/>
    </source>
</evidence>
<dbReference type="PANTHER" id="PTHR32009">
    <property type="entry name" value="TMV RESISTANCE PROTEIN N-LIKE"/>
    <property type="match status" value="1"/>
</dbReference>